<protein>
    <recommendedName>
        <fullName evidence="4">Gag-like protein</fullName>
    </recommendedName>
</protein>
<comment type="caution">
    <text evidence="2">The sequence shown here is derived from an EMBL/GenBank/DDBJ whole genome shotgun (WGS) entry which is preliminary data.</text>
</comment>
<reference evidence="2 3" key="1">
    <citation type="journal article" date="2022" name="Allergy">
        <title>Genome assembly and annotation of Periplaneta americana reveal a comprehensive cockroach allergen profile.</title>
        <authorList>
            <person name="Wang L."/>
            <person name="Xiong Q."/>
            <person name="Saelim N."/>
            <person name="Wang L."/>
            <person name="Nong W."/>
            <person name="Wan A.T."/>
            <person name="Shi M."/>
            <person name="Liu X."/>
            <person name="Cao Q."/>
            <person name="Hui J.H.L."/>
            <person name="Sookrung N."/>
            <person name="Leung T.F."/>
            <person name="Tungtrongchitr A."/>
            <person name="Tsui S.K.W."/>
        </authorList>
    </citation>
    <scope>NUCLEOTIDE SEQUENCE [LARGE SCALE GENOMIC DNA]</scope>
    <source>
        <strain evidence="2">PWHHKU_190912</strain>
    </source>
</reference>
<accession>A0ABQ8RV77</accession>
<evidence type="ECO:0000256" key="1">
    <source>
        <dbReference type="SAM" id="MobiDB-lite"/>
    </source>
</evidence>
<name>A0ABQ8RV77_PERAM</name>
<evidence type="ECO:0000313" key="3">
    <source>
        <dbReference type="Proteomes" id="UP001148838"/>
    </source>
</evidence>
<dbReference type="Proteomes" id="UP001148838">
    <property type="component" value="Unassembled WGS sequence"/>
</dbReference>
<feature type="region of interest" description="Disordered" evidence="1">
    <location>
        <begin position="1"/>
        <end position="42"/>
    </location>
</feature>
<evidence type="ECO:0008006" key="4">
    <source>
        <dbReference type="Google" id="ProtNLM"/>
    </source>
</evidence>
<organism evidence="2 3">
    <name type="scientific">Periplaneta americana</name>
    <name type="common">American cockroach</name>
    <name type="synonym">Blatta americana</name>
    <dbReference type="NCBI Taxonomy" id="6978"/>
    <lineage>
        <taxon>Eukaryota</taxon>
        <taxon>Metazoa</taxon>
        <taxon>Ecdysozoa</taxon>
        <taxon>Arthropoda</taxon>
        <taxon>Hexapoda</taxon>
        <taxon>Insecta</taxon>
        <taxon>Pterygota</taxon>
        <taxon>Neoptera</taxon>
        <taxon>Polyneoptera</taxon>
        <taxon>Dictyoptera</taxon>
        <taxon>Blattodea</taxon>
        <taxon>Blattoidea</taxon>
        <taxon>Blattidae</taxon>
        <taxon>Blattinae</taxon>
        <taxon>Periplaneta</taxon>
    </lineage>
</organism>
<dbReference type="SUPFAM" id="SSF57756">
    <property type="entry name" value="Retrovirus zinc finger-like domains"/>
    <property type="match status" value="1"/>
</dbReference>
<sequence length="295" mass="34066">MTHKNQTNSKRNKPKTPTSTSQDKAKPNLQESSTFTPDRMTPKDLDTIIEEQDKTNSAVNSKTPLTIPYYNHNDTPPYTVIMQAREGNITKLHPLQMGKLLFQSKIMGLQIVKKIGYNKLEMTFDSYFRANQFISSKFPEHNNVHCYIPTYNIIVKGIVKGISTDITEEEIKNFGKATGNIPILHVHRFQKRIIGEDHNTEYIPTTTIAITFRAKYIQNHFFLFYNRYQIQKYNMSIIQCRNCYKFGHVTKFCRNRLTCPKCSGSHKFTECTSENIRCPKCTLSHMATDDKTDGA</sequence>
<gene>
    <name evidence="2" type="ORF">ANN_27784</name>
</gene>
<evidence type="ECO:0000313" key="2">
    <source>
        <dbReference type="EMBL" id="KAJ4425588.1"/>
    </source>
</evidence>
<dbReference type="InterPro" id="IPR036875">
    <property type="entry name" value="Znf_CCHC_sf"/>
</dbReference>
<proteinExistence type="predicted"/>
<feature type="compositionally biased region" description="Polar residues" evidence="1">
    <location>
        <begin position="1"/>
        <end position="22"/>
    </location>
</feature>
<dbReference type="EMBL" id="JAJSOF020000042">
    <property type="protein sequence ID" value="KAJ4425588.1"/>
    <property type="molecule type" value="Genomic_DNA"/>
</dbReference>
<keyword evidence="3" id="KW-1185">Reference proteome</keyword>